<accession>A0A914B5G4</accession>
<organism evidence="8 9">
    <name type="scientific">Patiria miniata</name>
    <name type="common">Bat star</name>
    <name type="synonym">Asterina miniata</name>
    <dbReference type="NCBI Taxonomy" id="46514"/>
    <lineage>
        <taxon>Eukaryota</taxon>
        <taxon>Metazoa</taxon>
        <taxon>Echinodermata</taxon>
        <taxon>Eleutherozoa</taxon>
        <taxon>Asterozoa</taxon>
        <taxon>Asteroidea</taxon>
        <taxon>Valvatacea</taxon>
        <taxon>Valvatida</taxon>
        <taxon>Asterinidae</taxon>
        <taxon>Patiria</taxon>
    </lineage>
</organism>
<feature type="compositionally biased region" description="Low complexity" evidence="5">
    <location>
        <begin position="83"/>
        <end position="94"/>
    </location>
</feature>
<feature type="region of interest" description="Disordered" evidence="5">
    <location>
        <begin position="1"/>
        <end position="39"/>
    </location>
</feature>
<dbReference type="GO" id="GO:0017017">
    <property type="term" value="F:MAP kinase tyrosine/serine/threonine phosphatase activity"/>
    <property type="evidence" value="ECO:0007669"/>
    <property type="project" value="TreeGrafter"/>
</dbReference>
<proteinExistence type="inferred from homology"/>
<dbReference type="PROSITE" id="PS50054">
    <property type="entry name" value="TYR_PHOSPHATASE_DUAL"/>
    <property type="match status" value="1"/>
</dbReference>
<keyword evidence="4" id="KW-0904">Protein phosphatase</keyword>
<keyword evidence="9" id="KW-1185">Reference proteome</keyword>
<dbReference type="PANTHER" id="PTHR10159">
    <property type="entry name" value="DUAL SPECIFICITY PROTEIN PHOSPHATASE"/>
    <property type="match status" value="1"/>
</dbReference>
<dbReference type="PANTHER" id="PTHR10159:SF533">
    <property type="entry name" value="TYROSINE-PROTEIN PHOSPHATASE VHP-1"/>
    <property type="match status" value="1"/>
</dbReference>
<name>A0A914B5G4_PATMI</name>
<dbReference type="EnsemblMetazoa" id="XM_038215553.1">
    <property type="protein sequence ID" value="XP_038071481.1"/>
    <property type="gene ID" value="LOC119740289"/>
</dbReference>
<evidence type="ECO:0000313" key="9">
    <source>
        <dbReference type="Proteomes" id="UP000887568"/>
    </source>
</evidence>
<sequence length="412" mass="45750">MSNDNTRRRRNQHQQTTADRSAPPAERVTSCAAAEERRRLEPRGRMMKTLLHNDQTAVGMADRTRSNSTVATAATTTTVAYQRSTSSSMSPQTSFGVVQTDPTTSSTGAGTGKTSSGYASSCPDLLFVKTEPCAAGEIHRKLHLTASLSEGRRSPRADGYSRYQHSHSTKTSPCQGREVLSRKTSSISSCRSSSEMSCDEELDISKVIPEIKIDELPQSSTPFRDKNISEILSFLFVGDAEAAFREPLLCRLNIECVVDLSNLSPDEISKSIRLKDCPCVCPSQMKHTRIRLNLLVDDTVNEDIIHYFDEINAFIEGARKMDRKCLVYCFGGRSLSPTIVTQYLMQHNGMTLKQAYSLVKKRRPETTISAGFRSALVRLERQLHPNTNPAIMFESEFQTEAVGPSCTQQAWT</sequence>
<dbReference type="GO" id="GO:0005737">
    <property type="term" value="C:cytoplasm"/>
    <property type="evidence" value="ECO:0007669"/>
    <property type="project" value="TreeGrafter"/>
</dbReference>
<dbReference type="InterPro" id="IPR000340">
    <property type="entry name" value="Dual-sp_phosphatase_cat-dom"/>
</dbReference>
<dbReference type="SMART" id="SM00195">
    <property type="entry name" value="DSPc"/>
    <property type="match status" value="1"/>
</dbReference>
<evidence type="ECO:0000313" key="8">
    <source>
        <dbReference type="EnsemblMetazoa" id="XP_038071481.1"/>
    </source>
</evidence>
<evidence type="ECO:0000256" key="5">
    <source>
        <dbReference type="SAM" id="MobiDB-lite"/>
    </source>
</evidence>
<evidence type="ECO:0000259" key="7">
    <source>
        <dbReference type="PROSITE" id="PS50056"/>
    </source>
</evidence>
<comment type="similarity">
    <text evidence="1">Belongs to the protein-tyrosine phosphatase family. Non-receptor class dual specificity subfamily.</text>
</comment>
<protein>
    <recommendedName>
        <fullName evidence="2">protein-tyrosine-phosphatase</fullName>
        <ecNumber evidence="2">3.1.3.48</ecNumber>
    </recommendedName>
</protein>
<evidence type="ECO:0000256" key="1">
    <source>
        <dbReference type="ARBA" id="ARBA00008601"/>
    </source>
</evidence>
<dbReference type="EC" id="3.1.3.48" evidence="2"/>
<evidence type="ECO:0000259" key="6">
    <source>
        <dbReference type="PROSITE" id="PS50054"/>
    </source>
</evidence>
<dbReference type="CDD" id="cd14498">
    <property type="entry name" value="DSP"/>
    <property type="match status" value="1"/>
</dbReference>
<evidence type="ECO:0000256" key="3">
    <source>
        <dbReference type="ARBA" id="ARBA00022801"/>
    </source>
</evidence>
<reference evidence="8" key="1">
    <citation type="submission" date="2022-11" db="UniProtKB">
        <authorList>
            <consortium name="EnsemblMetazoa"/>
        </authorList>
    </citation>
    <scope>IDENTIFICATION</scope>
</reference>
<feature type="domain" description="Tyrosine specific protein phosphatases" evidence="7">
    <location>
        <begin position="305"/>
        <end position="364"/>
    </location>
</feature>
<dbReference type="GO" id="GO:0008330">
    <property type="term" value="F:protein tyrosine/threonine phosphatase activity"/>
    <property type="evidence" value="ECO:0007669"/>
    <property type="project" value="TreeGrafter"/>
</dbReference>
<dbReference type="OMA" id="RLKDCPC"/>
<dbReference type="InterPro" id="IPR000387">
    <property type="entry name" value="Tyr_Pase_dom"/>
</dbReference>
<keyword evidence="3" id="KW-0378">Hydrolase</keyword>
<dbReference type="GO" id="GO:0043409">
    <property type="term" value="P:negative regulation of MAPK cascade"/>
    <property type="evidence" value="ECO:0007669"/>
    <property type="project" value="TreeGrafter"/>
</dbReference>
<feature type="region of interest" description="Disordered" evidence="5">
    <location>
        <begin position="147"/>
        <end position="178"/>
    </location>
</feature>
<dbReference type="Proteomes" id="UP000887568">
    <property type="component" value="Unplaced"/>
</dbReference>
<dbReference type="Pfam" id="PF00782">
    <property type="entry name" value="DSPc"/>
    <property type="match status" value="1"/>
</dbReference>
<dbReference type="GeneID" id="119740289"/>
<dbReference type="RefSeq" id="XP_038071481.1">
    <property type="nucleotide sequence ID" value="XM_038215553.1"/>
</dbReference>
<feature type="region of interest" description="Disordered" evidence="5">
    <location>
        <begin position="83"/>
        <end position="117"/>
    </location>
</feature>
<dbReference type="AlphaFoldDB" id="A0A914B5G4"/>
<feature type="domain" description="Tyrosine-protein phosphatase" evidence="6">
    <location>
        <begin position="227"/>
        <end position="385"/>
    </location>
</feature>
<dbReference type="InterPro" id="IPR020422">
    <property type="entry name" value="TYR_PHOSPHATASE_DUAL_dom"/>
</dbReference>
<feature type="compositionally biased region" description="Low complexity" evidence="5">
    <location>
        <begin position="103"/>
        <end position="117"/>
    </location>
</feature>
<dbReference type="GO" id="GO:0033550">
    <property type="term" value="F:MAP kinase tyrosine phosphatase activity"/>
    <property type="evidence" value="ECO:0007669"/>
    <property type="project" value="TreeGrafter"/>
</dbReference>
<dbReference type="SUPFAM" id="SSF52799">
    <property type="entry name" value="(Phosphotyrosine protein) phosphatases II"/>
    <property type="match status" value="1"/>
</dbReference>
<dbReference type="PROSITE" id="PS50056">
    <property type="entry name" value="TYR_PHOSPHATASE_2"/>
    <property type="match status" value="1"/>
</dbReference>
<dbReference type="InterPro" id="IPR029021">
    <property type="entry name" value="Prot-tyrosine_phosphatase-like"/>
</dbReference>
<dbReference type="OrthoDB" id="2017893at2759"/>
<dbReference type="Gene3D" id="3.90.190.10">
    <property type="entry name" value="Protein tyrosine phosphatase superfamily"/>
    <property type="match status" value="1"/>
</dbReference>
<evidence type="ECO:0000256" key="2">
    <source>
        <dbReference type="ARBA" id="ARBA00013064"/>
    </source>
</evidence>
<evidence type="ECO:0000256" key="4">
    <source>
        <dbReference type="ARBA" id="ARBA00022912"/>
    </source>
</evidence>